<dbReference type="PANTHER" id="PTHR30509:SF9">
    <property type="entry name" value="MULTIDRUG RESISTANCE PROTEIN MDTO"/>
    <property type="match status" value="1"/>
</dbReference>
<feature type="transmembrane region" description="Helical" evidence="6">
    <location>
        <begin position="134"/>
        <end position="150"/>
    </location>
</feature>
<keyword evidence="2" id="KW-1003">Cell membrane</keyword>
<feature type="transmembrane region" description="Helical" evidence="6">
    <location>
        <begin position="16"/>
        <end position="41"/>
    </location>
</feature>
<feature type="transmembrane region" description="Helical" evidence="6">
    <location>
        <begin position="79"/>
        <end position="97"/>
    </location>
</feature>
<dbReference type="AlphaFoldDB" id="A0A9X3XHH3"/>
<organism evidence="7 8">
    <name type="scientific">Clostridium tertium</name>
    <dbReference type="NCBI Taxonomy" id="1559"/>
    <lineage>
        <taxon>Bacteria</taxon>
        <taxon>Bacillati</taxon>
        <taxon>Bacillota</taxon>
        <taxon>Clostridia</taxon>
        <taxon>Eubacteriales</taxon>
        <taxon>Clostridiaceae</taxon>
        <taxon>Clostridium</taxon>
    </lineage>
</organism>
<gene>
    <name evidence="7" type="ORF">NE398_03985</name>
</gene>
<dbReference type="InterPro" id="IPR010343">
    <property type="entry name" value="ArAE_1"/>
</dbReference>
<dbReference type="EMBL" id="JAMRYU010000003">
    <property type="protein sequence ID" value="MDC4239328.1"/>
    <property type="molecule type" value="Genomic_DNA"/>
</dbReference>
<evidence type="ECO:0000256" key="6">
    <source>
        <dbReference type="SAM" id="Phobius"/>
    </source>
</evidence>
<comment type="subcellular location">
    <subcellularLocation>
        <location evidence="1">Cell membrane</location>
        <topology evidence="1">Multi-pass membrane protein</topology>
    </subcellularLocation>
</comment>
<dbReference type="Proteomes" id="UP001141183">
    <property type="component" value="Unassembled WGS sequence"/>
</dbReference>
<dbReference type="GeneID" id="93043522"/>
<accession>A0A9X3XHH3</accession>
<keyword evidence="3 6" id="KW-0812">Transmembrane</keyword>
<evidence type="ECO:0000256" key="1">
    <source>
        <dbReference type="ARBA" id="ARBA00004651"/>
    </source>
</evidence>
<proteinExistence type="predicted"/>
<evidence type="ECO:0000313" key="8">
    <source>
        <dbReference type="Proteomes" id="UP001141183"/>
    </source>
</evidence>
<feature type="transmembrane region" description="Helical" evidence="6">
    <location>
        <begin position="53"/>
        <end position="73"/>
    </location>
</feature>
<evidence type="ECO:0000256" key="2">
    <source>
        <dbReference type="ARBA" id="ARBA00022475"/>
    </source>
</evidence>
<dbReference type="PANTHER" id="PTHR30509">
    <property type="entry name" value="P-HYDROXYBENZOIC ACID EFFLUX PUMP SUBUNIT-RELATED"/>
    <property type="match status" value="1"/>
</dbReference>
<dbReference type="RefSeq" id="WP_008681511.1">
    <property type="nucleotide sequence ID" value="NZ_BAAACM010000013.1"/>
</dbReference>
<dbReference type="Pfam" id="PF06081">
    <property type="entry name" value="ArAE_1"/>
    <property type="match status" value="1"/>
</dbReference>
<keyword evidence="8" id="KW-1185">Reference proteome</keyword>
<protein>
    <submittedName>
        <fullName evidence="7">Aromatic acid exporter family protein</fullName>
    </submittedName>
</protein>
<evidence type="ECO:0000256" key="3">
    <source>
        <dbReference type="ARBA" id="ARBA00022692"/>
    </source>
</evidence>
<keyword evidence="5 6" id="KW-0472">Membrane</keyword>
<evidence type="ECO:0000256" key="4">
    <source>
        <dbReference type="ARBA" id="ARBA00022989"/>
    </source>
</evidence>
<evidence type="ECO:0000256" key="5">
    <source>
        <dbReference type="ARBA" id="ARBA00023136"/>
    </source>
</evidence>
<feature type="transmembrane region" description="Helical" evidence="6">
    <location>
        <begin position="104"/>
        <end position="122"/>
    </location>
</feature>
<name>A0A9X3XHH3_9CLOT</name>
<keyword evidence="4 6" id="KW-1133">Transmembrane helix</keyword>
<dbReference type="GO" id="GO:0005886">
    <property type="term" value="C:plasma membrane"/>
    <property type="evidence" value="ECO:0007669"/>
    <property type="project" value="UniProtKB-SubCell"/>
</dbReference>
<reference evidence="7" key="1">
    <citation type="submission" date="2022-05" db="EMBL/GenBank/DDBJ databases">
        <title>Draft genome sequence of Clostridium tertium strain CP3 isolated from Peru.</title>
        <authorList>
            <person name="Hurtado R."/>
            <person name="Lima L."/>
            <person name="Sousa T."/>
            <person name="Jaiswal A.K."/>
            <person name="Tiwari S."/>
            <person name="Maturrano L."/>
            <person name="Brenig B."/>
            <person name="Azevedo V."/>
        </authorList>
    </citation>
    <scope>NUCLEOTIDE SEQUENCE</scope>
    <source>
        <strain evidence="7">CP3</strain>
    </source>
</reference>
<comment type="caution">
    <text evidence="7">The sequence shown here is derived from an EMBL/GenBank/DDBJ whole genome shotgun (WGS) entry which is preliminary data.</text>
</comment>
<sequence>MENFELPHIGSRNIKTALSVLICLIFWPNSLFAAIAAVICVQDTVENSVKIGLNRLIGTLLGGILGVILLFTINKLNLTSFSTIITAIGVSLIIYICNLIKKPAACSIASIVLIGILISQSYDNPLIYSIRRTVETAFGIIVAIIINKYVHPPKNKKQKTNEKLENTNNK</sequence>
<evidence type="ECO:0000313" key="7">
    <source>
        <dbReference type="EMBL" id="MDC4239328.1"/>
    </source>
</evidence>